<keyword evidence="1" id="KW-1133">Transmembrane helix</keyword>
<protein>
    <submittedName>
        <fullName evidence="2">Uncharacterized protein</fullName>
    </submittedName>
</protein>
<dbReference type="RefSeq" id="WP_100422079.1">
    <property type="nucleotide sequence ID" value="NZ_BOOX01000012.1"/>
</dbReference>
<keyword evidence="3" id="KW-1185">Reference proteome</keyword>
<dbReference type="OrthoDB" id="9919827at2"/>
<dbReference type="Proteomes" id="UP000231693">
    <property type="component" value="Unassembled WGS sequence"/>
</dbReference>
<reference evidence="2 3" key="1">
    <citation type="submission" date="2017-11" db="EMBL/GenBank/DDBJ databases">
        <title>Genomic Encyclopedia of Archaeal and Bacterial Type Strains, Phase II (KMG-II): From Individual Species to Whole Genera.</title>
        <authorList>
            <person name="Goeker M."/>
        </authorList>
    </citation>
    <scope>NUCLEOTIDE SEQUENCE [LARGE SCALE GENOMIC DNA]</scope>
    <source>
        <strain evidence="2 3">DSM 25478</strain>
    </source>
</reference>
<name>A0A2M9D0Y6_9CELL</name>
<accession>A0A2M9D0Y6</accession>
<dbReference type="EMBL" id="PGFE01000001">
    <property type="protein sequence ID" value="PJJ77753.1"/>
    <property type="molecule type" value="Genomic_DNA"/>
</dbReference>
<evidence type="ECO:0000256" key="1">
    <source>
        <dbReference type="SAM" id="Phobius"/>
    </source>
</evidence>
<keyword evidence="1" id="KW-0472">Membrane</keyword>
<sequence>MGTKRVVYTPEQAQARSDIKLAAVDLAAYLHGYGARVSLRRVTPQRGTVSVRAPRPQAQPVAVEVRLEDGAPRYSWTDRESGGEVEASTFAEVRDELGVRVRRPGRVVVEALLALLAVAALAGLVALTIPAWRHLEYMHPVRTVALGVLLAGAAVVVLEARRVRRRVTAQAEFAVRMRSAKEREQLVVRGAAPGERTAVAG</sequence>
<dbReference type="AlphaFoldDB" id="A0A2M9D0Y6"/>
<feature type="transmembrane region" description="Helical" evidence="1">
    <location>
        <begin position="141"/>
        <end position="158"/>
    </location>
</feature>
<gene>
    <name evidence="2" type="ORF">CLV28_0979</name>
</gene>
<evidence type="ECO:0000313" key="2">
    <source>
        <dbReference type="EMBL" id="PJJ77753.1"/>
    </source>
</evidence>
<feature type="transmembrane region" description="Helical" evidence="1">
    <location>
        <begin position="107"/>
        <end position="129"/>
    </location>
</feature>
<organism evidence="2 3">
    <name type="scientific">Sediminihabitans luteus</name>
    <dbReference type="NCBI Taxonomy" id="1138585"/>
    <lineage>
        <taxon>Bacteria</taxon>
        <taxon>Bacillati</taxon>
        <taxon>Actinomycetota</taxon>
        <taxon>Actinomycetes</taxon>
        <taxon>Micrococcales</taxon>
        <taxon>Cellulomonadaceae</taxon>
        <taxon>Sediminihabitans</taxon>
    </lineage>
</organism>
<evidence type="ECO:0000313" key="3">
    <source>
        <dbReference type="Proteomes" id="UP000231693"/>
    </source>
</evidence>
<comment type="caution">
    <text evidence="2">The sequence shown here is derived from an EMBL/GenBank/DDBJ whole genome shotgun (WGS) entry which is preliminary data.</text>
</comment>
<keyword evidence="1" id="KW-0812">Transmembrane</keyword>
<proteinExistence type="predicted"/>